<evidence type="ECO:0000313" key="3">
    <source>
        <dbReference type="Proteomes" id="UP000005090"/>
    </source>
</evidence>
<proteinExistence type="predicted"/>
<dbReference type="STRING" id="686340.Metal_0752"/>
<keyword evidence="1" id="KW-1133">Transmembrane helix</keyword>
<gene>
    <name evidence="2" type="ORF">Metal_0752</name>
</gene>
<sequence>MRLAIVGILILTAAAGGGWLLVRRHSKEHAVQVKAVLFGLYFWGLVFLQLILAALFYSFQK</sequence>
<accession>H8GQC7</accession>
<name>H8GQC7_METAL</name>
<dbReference type="EMBL" id="CM001475">
    <property type="protein sequence ID" value="EIC28586.1"/>
    <property type="molecule type" value="Genomic_DNA"/>
</dbReference>
<dbReference type="Proteomes" id="UP000005090">
    <property type="component" value="Chromosome"/>
</dbReference>
<protein>
    <submittedName>
        <fullName evidence="2">Uncharacterized protein</fullName>
    </submittedName>
</protein>
<evidence type="ECO:0000256" key="1">
    <source>
        <dbReference type="SAM" id="Phobius"/>
    </source>
</evidence>
<dbReference type="RefSeq" id="WP_005369758.1">
    <property type="nucleotide sequence ID" value="NZ_CM001475.1"/>
</dbReference>
<keyword evidence="3" id="KW-1185">Reference proteome</keyword>
<keyword evidence="1" id="KW-0472">Membrane</keyword>
<dbReference type="eggNOG" id="ENOG503079Z">
    <property type="taxonomic scope" value="Bacteria"/>
</dbReference>
<feature type="transmembrane region" description="Helical" evidence="1">
    <location>
        <begin position="40"/>
        <end position="59"/>
    </location>
</feature>
<dbReference type="AlphaFoldDB" id="H8GQC7"/>
<evidence type="ECO:0000313" key="2">
    <source>
        <dbReference type="EMBL" id="EIC28586.1"/>
    </source>
</evidence>
<keyword evidence="1" id="KW-0812">Transmembrane</keyword>
<organism evidence="2 3">
    <name type="scientific">Methylomicrobium album BG8</name>
    <dbReference type="NCBI Taxonomy" id="686340"/>
    <lineage>
        <taxon>Bacteria</taxon>
        <taxon>Pseudomonadati</taxon>
        <taxon>Pseudomonadota</taxon>
        <taxon>Gammaproteobacteria</taxon>
        <taxon>Methylococcales</taxon>
        <taxon>Methylococcaceae</taxon>
        <taxon>Methylomicrobium</taxon>
    </lineage>
</organism>
<reference evidence="2 3" key="1">
    <citation type="journal article" date="2013" name="Genome Announc.">
        <title>Genome Sequence of the Obligate Gammaproteobacterial Methanotroph Methylomicrobium album Strain BG8.</title>
        <authorList>
            <person name="Kits K.D."/>
            <person name="Kalyuzhnaya M.G."/>
            <person name="Klotz M.G."/>
            <person name="Jetten M.S."/>
            <person name="Op den Camp H.J."/>
            <person name="Vuilleumier S."/>
            <person name="Bringel F."/>
            <person name="Dispirito A.A."/>
            <person name="Murrell J.C."/>
            <person name="Bruce D."/>
            <person name="Cheng J.F."/>
            <person name="Copeland A."/>
            <person name="Goodwin L."/>
            <person name="Hauser L."/>
            <person name="Lajus A."/>
            <person name="Land M.L."/>
            <person name="Lapidus A."/>
            <person name="Lucas S."/>
            <person name="Medigue C."/>
            <person name="Pitluck S."/>
            <person name="Woyke T."/>
            <person name="Zeytun A."/>
            <person name="Stein L.Y."/>
        </authorList>
    </citation>
    <scope>NUCLEOTIDE SEQUENCE [LARGE SCALE GENOMIC DNA]</scope>
    <source>
        <strain evidence="2 3">BG8</strain>
    </source>
</reference>
<dbReference type="HOGENOM" id="CLU_2974320_0_0_6"/>